<protein>
    <submittedName>
        <fullName evidence="1">Uncharacterized protein</fullName>
    </submittedName>
</protein>
<organism evidence="1 2">
    <name type="scientific">Nonomuraea deserti</name>
    <dbReference type="NCBI Taxonomy" id="1848322"/>
    <lineage>
        <taxon>Bacteria</taxon>
        <taxon>Bacillati</taxon>
        <taxon>Actinomycetota</taxon>
        <taxon>Actinomycetes</taxon>
        <taxon>Streptosporangiales</taxon>
        <taxon>Streptosporangiaceae</taxon>
        <taxon>Nonomuraea</taxon>
    </lineage>
</organism>
<accession>A0A4R4V4F1</accession>
<reference evidence="1 2" key="1">
    <citation type="submission" date="2019-03" db="EMBL/GenBank/DDBJ databases">
        <title>Draft genome sequences of novel Actinobacteria.</title>
        <authorList>
            <person name="Sahin N."/>
            <person name="Ay H."/>
            <person name="Saygin H."/>
        </authorList>
    </citation>
    <scope>NUCLEOTIDE SEQUENCE [LARGE SCALE GENOMIC DNA]</scope>
    <source>
        <strain evidence="1 2">KC310</strain>
    </source>
</reference>
<keyword evidence="2" id="KW-1185">Reference proteome</keyword>
<sequence length="64" mass="6823">MAATREALEGLFEPERDSLRLAPERLAEAFQFLTMAAGRGTSPLSSAELVELFLHGAFKDGAAG</sequence>
<evidence type="ECO:0000313" key="2">
    <source>
        <dbReference type="Proteomes" id="UP000295258"/>
    </source>
</evidence>
<evidence type="ECO:0000313" key="1">
    <source>
        <dbReference type="EMBL" id="TDC94189.1"/>
    </source>
</evidence>
<comment type="caution">
    <text evidence="1">The sequence shown here is derived from an EMBL/GenBank/DDBJ whole genome shotgun (WGS) entry which is preliminary data.</text>
</comment>
<dbReference type="Proteomes" id="UP000295258">
    <property type="component" value="Unassembled WGS sequence"/>
</dbReference>
<proteinExistence type="predicted"/>
<dbReference type="EMBL" id="SMKO01000181">
    <property type="protein sequence ID" value="TDC94189.1"/>
    <property type="molecule type" value="Genomic_DNA"/>
</dbReference>
<gene>
    <name evidence="1" type="ORF">E1292_40185</name>
</gene>
<name>A0A4R4V4F1_9ACTN</name>
<dbReference type="AlphaFoldDB" id="A0A4R4V4F1"/>